<evidence type="ECO:0000256" key="1">
    <source>
        <dbReference type="SAM" id="Phobius"/>
    </source>
</evidence>
<reference evidence="2" key="1">
    <citation type="submission" date="2016-10" db="EMBL/GenBank/DDBJ databases">
        <title>Sequence of Gallionella enrichment culture.</title>
        <authorList>
            <person name="Poehlein A."/>
            <person name="Muehling M."/>
            <person name="Daniel R."/>
        </authorList>
    </citation>
    <scope>NUCLEOTIDE SEQUENCE</scope>
</reference>
<comment type="caution">
    <text evidence="2">The sequence shown here is derived from an EMBL/GenBank/DDBJ whole genome shotgun (WGS) entry which is preliminary data.</text>
</comment>
<feature type="transmembrane region" description="Helical" evidence="1">
    <location>
        <begin position="52"/>
        <end position="73"/>
    </location>
</feature>
<organism evidence="2">
    <name type="scientific">mine drainage metagenome</name>
    <dbReference type="NCBI Taxonomy" id="410659"/>
    <lineage>
        <taxon>unclassified sequences</taxon>
        <taxon>metagenomes</taxon>
        <taxon>ecological metagenomes</taxon>
    </lineage>
</organism>
<dbReference type="EMBL" id="MLJW01000625">
    <property type="protein sequence ID" value="OIQ84337.1"/>
    <property type="molecule type" value="Genomic_DNA"/>
</dbReference>
<feature type="transmembrane region" description="Helical" evidence="1">
    <location>
        <begin position="85"/>
        <end position="105"/>
    </location>
</feature>
<name>A0A1J5QLC3_9ZZZZ</name>
<feature type="transmembrane region" description="Helical" evidence="1">
    <location>
        <begin position="111"/>
        <end position="130"/>
    </location>
</feature>
<dbReference type="AlphaFoldDB" id="A0A1J5QLC3"/>
<keyword evidence="1" id="KW-1133">Transmembrane helix</keyword>
<sequence>MNPLQTAPRPMPPRRLVVVGRWPRRRVLSGLVAVPVVGVALAGVGGGLPGPVGWAALVGVASLIGAATLASYVPMRGTGRRLDIGCTPCAVVAALTLVGAAGILGGSPHDAASAALAVGLVAFGLLQRMTDPETCPVPRR</sequence>
<proteinExistence type="predicted"/>
<protein>
    <submittedName>
        <fullName evidence="2">Uncharacterized protein</fullName>
    </submittedName>
</protein>
<gene>
    <name evidence="2" type="ORF">GALL_338330</name>
</gene>
<accession>A0A1J5QLC3</accession>
<keyword evidence="1" id="KW-0472">Membrane</keyword>
<keyword evidence="1" id="KW-0812">Transmembrane</keyword>
<evidence type="ECO:0000313" key="2">
    <source>
        <dbReference type="EMBL" id="OIQ84337.1"/>
    </source>
</evidence>